<name>A0A238YWH4_9PSEU</name>
<evidence type="ECO:0000313" key="2">
    <source>
        <dbReference type="EMBL" id="SNR75272.1"/>
    </source>
</evidence>
<sequence>MATHGSQLPEGGTAGESSSARDAVSEILEAGLLDGLMDRVDQDGPAVTGQGGFLPELIKAVLGRGVQTEMTDHLGFGKGDPAGWGGPNSPRRHQSPSRAHPHPLRTRQNRLNEEVAGVTSLSMGHILFPHYPQ</sequence>
<dbReference type="AlphaFoldDB" id="A0A238YWH4"/>
<proteinExistence type="predicted"/>
<feature type="region of interest" description="Disordered" evidence="1">
    <location>
        <begin position="71"/>
        <end position="106"/>
    </location>
</feature>
<dbReference type="Proteomes" id="UP000198348">
    <property type="component" value="Unassembled WGS sequence"/>
</dbReference>
<gene>
    <name evidence="2" type="ORF">SAMN06265360_11784</name>
</gene>
<feature type="compositionally biased region" description="Basic residues" evidence="1">
    <location>
        <begin position="90"/>
        <end position="106"/>
    </location>
</feature>
<protein>
    <recommendedName>
        <fullName evidence="4">Transposase, Mutator family</fullName>
    </recommendedName>
</protein>
<feature type="compositionally biased region" description="Gly residues" evidence="1">
    <location>
        <begin position="76"/>
        <end position="86"/>
    </location>
</feature>
<reference evidence="2 3" key="1">
    <citation type="submission" date="2017-06" db="EMBL/GenBank/DDBJ databases">
        <authorList>
            <person name="Kim H.J."/>
            <person name="Triplett B.A."/>
        </authorList>
    </citation>
    <scope>NUCLEOTIDE SEQUENCE [LARGE SCALE GENOMIC DNA]</scope>
    <source>
        <strain evidence="2 3">DSM 45207</strain>
    </source>
</reference>
<dbReference type="EMBL" id="FZNW01000017">
    <property type="protein sequence ID" value="SNR75272.1"/>
    <property type="molecule type" value="Genomic_DNA"/>
</dbReference>
<keyword evidence="3" id="KW-1185">Reference proteome</keyword>
<accession>A0A238YWH4</accession>
<organism evidence="2 3">
    <name type="scientific">Haloechinothrix alba</name>
    <dbReference type="NCBI Taxonomy" id="664784"/>
    <lineage>
        <taxon>Bacteria</taxon>
        <taxon>Bacillati</taxon>
        <taxon>Actinomycetota</taxon>
        <taxon>Actinomycetes</taxon>
        <taxon>Pseudonocardiales</taxon>
        <taxon>Pseudonocardiaceae</taxon>
        <taxon>Haloechinothrix</taxon>
    </lineage>
</organism>
<evidence type="ECO:0008006" key="4">
    <source>
        <dbReference type="Google" id="ProtNLM"/>
    </source>
</evidence>
<feature type="region of interest" description="Disordered" evidence="1">
    <location>
        <begin position="1"/>
        <end position="21"/>
    </location>
</feature>
<evidence type="ECO:0000256" key="1">
    <source>
        <dbReference type="SAM" id="MobiDB-lite"/>
    </source>
</evidence>
<evidence type="ECO:0000313" key="3">
    <source>
        <dbReference type="Proteomes" id="UP000198348"/>
    </source>
</evidence>